<reference evidence="1 2" key="1">
    <citation type="submission" date="2023-07" db="EMBL/GenBank/DDBJ databases">
        <title>Comparative genomics of wheat-associated soil bacteria to identify genetic determinants of phenazine resistance.</title>
        <authorList>
            <person name="Mouncey N."/>
        </authorList>
    </citation>
    <scope>NUCLEOTIDE SEQUENCE [LARGE SCALE GENOMIC DNA]</scope>
    <source>
        <strain evidence="1 2">W4I11</strain>
    </source>
</reference>
<dbReference type="EMBL" id="JAUSZT010000002">
    <property type="protein sequence ID" value="MDQ0995318.1"/>
    <property type="molecule type" value="Genomic_DNA"/>
</dbReference>
<keyword evidence="2" id="KW-1185">Reference proteome</keyword>
<sequence length="156" mass="16903">MVPLNPSIVPMLKTEPFAPDEYGSPRLPQHCSRRAYSDWPESSVAFPCVTDIQALAFQTSGFFINFDICILTDSATVASRASAVLSATAIIAVKTSAFVQPNVFASPNIFNSPSSMDYAPSISKILAPKAHMILISSSPSTMNRRESLCLNGRIFQ</sequence>
<name>A0ABU0S6L9_9HYPH</name>
<accession>A0ABU0S6L9</accession>
<proteinExistence type="predicted"/>
<dbReference type="Proteomes" id="UP001237780">
    <property type="component" value="Unassembled WGS sequence"/>
</dbReference>
<evidence type="ECO:0000313" key="2">
    <source>
        <dbReference type="Proteomes" id="UP001237780"/>
    </source>
</evidence>
<protein>
    <submittedName>
        <fullName evidence="1">Uncharacterized protein</fullName>
    </submittedName>
</protein>
<organism evidence="1 2">
    <name type="scientific">Phyllobacterium ifriqiyense</name>
    <dbReference type="NCBI Taxonomy" id="314238"/>
    <lineage>
        <taxon>Bacteria</taxon>
        <taxon>Pseudomonadati</taxon>
        <taxon>Pseudomonadota</taxon>
        <taxon>Alphaproteobacteria</taxon>
        <taxon>Hyphomicrobiales</taxon>
        <taxon>Phyllobacteriaceae</taxon>
        <taxon>Phyllobacterium</taxon>
    </lineage>
</organism>
<gene>
    <name evidence="1" type="ORF">QFZ34_000495</name>
</gene>
<comment type="caution">
    <text evidence="1">The sequence shown here is derived from an EMBL/GenBank/DDBJ whole genome shotgun (WGS) entry which is preliminary data.</text>
</comment>
<evidence type="ECO:0000313" key="1">
    <source>
        <dbReference type="EMBL" id="MDQ0995318.1"/>
    </source>
</evidence>